<dbReference type="EMBL" id="JGDJ01000078">
    <property type="protein sequence ID" value="EXZ31102.1"/>
    <property type="molecule type" value="Genomic_DNA"/>
</dbReference>
<evidence type="ECO:0000313" key="5">
    <source>
        <dbReference type="Proteomes" id="UP000022082"/>
    </source>
</evidence>
<dbReference type="RefSeq" id="WP_007562482.1">
    <property type="nucleotide sequence ID" value="NZ_JGDJ01000052.1"/>
</dbReference>
<protein>
    <submittedName>
        <fullName evidence="3">Uncharacterized protein</fullName>
    </submittedName>
</protein>
<name>A0A015YGT4_BACFG</name>
<sequence>MITIGGKEITAAYVGKRALSAVYAGARLVWSAISSCFGLGYWKGDEPWNGSDAWNGSSKTDK</sequence>
<evidence type="ECO:0000313" key="3">
    <source>
        <dbReference type="EMBL" id="EXZ31102.1"/>
    </source>
</evidence>
<dbReference type="Proteomes" id="UP000022082">
    <property type="component" value="Unassembled WGS sequence"/>
</dbReference>
<evidence type="ECO:0000256" key="1">
    <source>
        <dbReference type="SAM" id="Phobius"/>
    </source>
</evidence>
<comment type="caution">
    <text evidence="3">The sequence shown here is derived from an EMBL/GenBank/DDBJ whole genome shotgun (WGS) entry which is preliminary data.</text>
</comment>
<proteinExistence type="predicted"/>
<keyword evidence="1" id="KW-0812">Transmembrane</keyword>
<reference evidence="3 5" key="1">
    <citation type="submission" date="2014-02" db="EMBL/GenBank/DDBJ databases">
        <authorList>
            <person name="Sears C."/>
            <person name="Carroll K."/>
            <person name="Sack B.R."/>
            <person name="Qadri F."/>
            <person name="Myers L.L."/>
            <person name="Chung G.-T."/>
            <person name="Escheverria P."/>
            <person name="Fraser C.M."/>
            <person name="Sadzewicz L."/>
            <person name="Shefchek K.A."/>
            <person name="Tallon L."/>
            <person name="Das S.P."/>
            <person name="Daugherty S."/>
            <person name="Mongodin E.F."/>
        </authorList>
    </citation>
    <scope>NUCLEOTIDE SEQUENCE [LARGE SCALE GENOMIC DNA]</scope>
    <source>
        <strain evidence="3 5">S36L11</strain>
    </source>
</reference>
<evidence type="ECO:0000313" key="4">
    <source>
        <dbReference type="EMBL" id="EXZ31270.1"/>
    </source>
</evidence>
<organism evidence="3 5">
    <name type="scientific">Bacteroides fragilis str. S36L11</name>
    <dbReference type="NCBI Taxonomy" id="1339327"/>
    <lineage>
        <taxon>Bacteria</taxon>
        <taxon>Pseudomonadati</taxon>
        <taxon>Bacteroidota</taxon>
        <taxon>Bacteroidia</taxon>
        <taxon>Bacteroidales</taxon>
        <taxon>Bacteroidaceae</taxon>
        <taxon>Bacteroides</taxon>
    </lineage>
</organism>
<feature type="transmembrane region" description="Helical" evidence="1">
    <location>
        <begin position="21"/>
        <end position="42"/>
    </location>
</feature>
<dbReference type="EMBL" id="JGDJ01000052">
    <property type="protein sequence ID" value="EXZ31270.1"/>
    <property type="molecule type" value="Genomic_DNA"/>
</dbReference>
<dbReference type="AlphaFoldDB" id="A0A015YGT4"/>
<dbReference type="GeneID" id="93557774"/>
<keyword evidence="1" id="KW-0472">Membrane</keyword>
<dbReference type="EMBL" id="JGDJ01000117">
    <property type="protein sequence ID" value="EXZ30780.1"/>
    <property type="molecule type" value="Genomic_DNA"/>
</dbReference>
<accession>A0A015YGT4</accession>
<gene>
    <name evidence="4" type="ORF">M136_4971</name>
    <name evidence="3" type="ORF">M136_5139</name>
    <name evidence="2" type="ORF">M136_5469</name>
</gene>
<keyword evidence="1" id="KW-1133">Transmembrane helix</keyword>
<dbReference type="PATRIC" id="fig|1339327.3.peg.242"/>
<evidence type="ECO:0000313" key="2">
    <source>
        <dbReference type="EMBL" id="EXZ30780.1"/>
    </source>
</evidence>